<dbReference type="InterPro" id="IPR032466">
    <property type="entry name" value="Metal_Hydrolase"/>
</dbReference>
<accession>A0A423W5G7</accession>
<dbReference type="PANTHER" id="PTHR43569">
    <property type="entry name" value="AMIDOHYDROLASE"/>
    <property type="match status" value="1"/>
</dbReference>
<proteinExistence type="inferred from homology"/>
<name>A0A423W5G7_CYTCH</name>
<dbReference type="SUPFAM" id="SSF51556">
    <property type="entry name" value="Metallo-dependent hydrolases"/>
    <property type="match status" value="1"/>
</dbReference>
<comment type="caution">
    <text evidence="3">The sequence shown here is derived from an EMBL/GenBank/DDBJ whole genome shotgun (WGS) entry which is preliminary data.</text>
</comment>
<dbReference type="OrthoDB" id="2135488at2759"/>
<dbReference type="AlphaFoldDB" id="A0A423W5G7"/>
<organism evidence="3 4">
    <name type="scientific">Cytospora chrysosperma</name>
    <name type="common">Cytospora canker fungus</name>
    <name type="synonym">Sphaeria chrysosperma</name>
    <dbReference type="NCBI Taxonomy" id="252740"/>
    <lineage>
        <taxon>Eukaryota</taxon>
        <taxon>Fungi</taxon>
        <taxon>Dikarya</taxon>
        <taxon>Ascomycota</taxon>
        <taxon>Pezizomycotina</taxon>
        <taxon>Sordariomycetes</taxon>
        <taxon>Sordariomycetidae</taxon>
        <taxon>Diaporthales</taxon>
        <taxon>Cytosporaceae</taxon>
        <taxon>Cytospora</taxon>
    </lineage>
</organism>
<evidence type="ECO:0000313" key="4">
    <source>
        <dbReference type="Proteomes" id="UP000284375"/>
    </source>
</evidence>
<dbReference type="Proteomes" id="UP000284375">
    <property type="component" value="Unassembled WGS sequence"/>
</dbReference>
<comment type="similarity">
    <text evidence="1">Belongs to the metallo-dependent hydrolases superfamily.</text>
</comment>
<sequence>MTTPVPIIDSHIHIFPASELDTLAWADPSSPLYKQHSLAEYRAAIAPCHDLVSGFIFLETDRKTDACVSPTASPQDEEEGWKHALQEVSWLARVASGRPRPGEGHAPEDKDLCLGIVPWAPVPAGADALARYMDAVREACVRDGGDDGEAVWAKVKGFRYLLQDKPARTMLEPAFIEGLRLLGRRGLVFDVGVDLHRRGRAQLEEVVEMVDRAHEGVPDGEKVTFVLNHLCKPDLTTLHPSDPAFIAWRTAMFTLSKADNVYMKLSGAFSEMSPALRQQSANDIFESISGWLAVVVAAFGPSRIMFGSDWPVCTVGVDTENGDGDGDGQKDEGAWEKWRKVVDRLCWMSSMSDEDKKEVFAGTARRAYGV</sequence>
<gene>
    <name evidence="3" type="ORF">VSDG_04331</name>
</gene>
<protein>
    <recommendedName>
        <fullName evidence="2">Amidohydrolase-related domain-containing protein</fullName>
    </recommendedName>
</protein>
<evidence type="ECO:0000313" key="3">
    <source>
        <dbReference type="EMBL" id="ROV98587.1"/>
    </source>
</evidence>
<feature type="domain" description="Amidohydrolase-related" evidence="2">
    <location>
        <begin position="119"/>
        <end position="369"/>
    </location>
</feature>
<dbReference type="InterPro" id="IPR052350">
    <property type="entry name" value="Metallo-dep_Lactonases"/>
</dbReference>
<keyword evidence="4" id="KW-1185">Reference proteome</keyword>
<dbReference type="EMBL" id="LJZO01000013">
    <property type="protein sequence ID" value="ROV98587.1"/>
    <property type="molecule type" value="Genomic_DNA"/>
</dbReference>
<dbReference type="STRING" id="252740.A0A423W5G7"/>
<dbReference type="GO" id="GO:0016787">
    <property type="term" value="F:hydrolase activity"/>
    <property type="evidence" value="ECO:0007669"/>
    <property type="project" value="InterPro"/>
</dbReference>
<dbReference type="PANTHER" id="PTHR43569:SF2">
    <property type="entry name" value="AMIDOHYDROLASE-RELATED DOMAIN-CONTAINING PROTEIN"/>
    <property type="match status" value="1"/>
</dbReference>
<reference evidence="3 4" key="1">
    <citation type="submission" date="2015-09" db="EMBL/GenBank/DDBJ databases">
        <title>Host preference determinants of Valsa canker pathogens revealed by comparative genomics.</title>
        <authorList>
            <person name="Yin Z."/>
            <person name="Huang L."/>
        </authorList>
    </citation>
    <scope>NUCLEOTIDE SEQUENCE [LARGE SCALE GENOMIC DNA]</scope>
    <source>
        <strain evidence="3 4">YSFL</strain>
    </source>
</reference>
<dbReference type="InterPro" id="IPR006680">
    <property type="entry name" value="Amidohydro-rel"/>
</dbReference>
<dbReference type="Gene3D" id="3.20.20.140">
    <property type="entry name" value="Metal-dependent hydrolases"/>
    <property type="match status" value="1"/>
</dbReference>
<dbReference type="Pfam" id="PF04909">
    <property type="entry name" value="Amidohydro_2"/>
    <property type="match status" value="1"/>
</dbReference>
<evidence type="ECO:0000259" key="2">
    <source>
        <dbReference type="Pfam" id="PF04909"/>
    </source>
</evidence>
<evidence type="ECO:0000256" key="1">
    <source>
        <dbReference type="ARBA" id="ARBA00038310"/>
    </source>
</evidence>